<evidence type="ECO:0000256" key="1">
    <source>
        <dbReference type="ARBA" id="ARBA00004477"/>
    </source>
</evidence>
<protein>
    <recommendedName>
        <fullName evidence="7">Dolichol phosphate-mannose biosynthesis regulatory protein</fullName>
    </recommendedName>
</protein>
<comment type="pathway">
    <text evidence="7">Protein modification; protein glycosylation.</text>
</comment>
<comment type="subcellular location">
    <subcellularLocation>
        <location evidence="1 7">Endoplasmic reticulum membrane</location>
        <topology evidence="1 7">Multi-pass membrane protein</topology>
    </subcellularLocation>
</comment>
<keyword evidence="8" id="KW-0808">Transferase</keyword>
<comment type="subunit">
    <text evidence="7">Component of the dolichol-phosphate mannose (DPM) synthase complex.</text>
</comment>
<dbReference type="GO" id="GO:0005789">
    <property type="term" value="C:endoplasmic reticulum membrane"/>
    <property type="evidence" value="ECO:0007669"/>
    <property type="project" value="UniProtKB-SubCell"/>
</dbReference>
<dbReference type="GO" id="GO:0033185">
    <property type="term" value="C:dolichol-phosphate-mannose synthase complex"/>
    <property type="evidence" value="ECO:0007669"/>
    <property type="project" value="TreeGrafter"/>
</dbReference>
<reference evidence="9" key="1">
    <citation type="submission" date="2014-09" db="EMBL/GenBank/DDBJ databases">
        <authorList>
            <person name="Sharma Rahul"/>
            <person name="Thines Marco"/>
        </authorList>
    </citation>
    <scope>NUCLEOTIDE SEQUENCE [LARGE SCALE GENOMIC DNA]</scope>
</reference>
<dbReference type="PANTHER" id="PTHR15039">
    <property type="entry name" value="DOLICHOL PHOSPHATE-MANNOSE BIOSYNTHESIS REGULATORY PROTEIN"/>
    <property type="match status" value="1"/>
</dbReference>
<dbReference type="STRING" id="4781.A0A0P1AD60"/>
<dbReference type="GO" id="GO:0016757">
    <property type="term" value="F:glycosyltransferase activity"/>
    <property type="evidence" value="ECO:0007669"/>
    <property type="project" value="UniProtKB-KW"/>
</dbReference>
<dbReference type="GO" id="GO:0030234">
    <property type="term" value="F:enzyme regulator activity"/>
    <property type="evidence" value="ECO:0007669"/>
    <property type="project" value="UniProtKB-UniRule"/>
</dbReference>
<sequence length="82" mass="9353">MRAPDKVVGSVLLVSSVVLYIYYSIWVLLTPFFDEGHPIQDFFLPYHYAISVPAVLLVLLFTGAATFIGMVMIESREKKKWN</sequence>
<evidence type="ECO:0000313" key="8">
    <source>
        <dbReference type="EMBL" id="CEG38280.1"/>
    </source>
</evidence>
<dbReference type="EMBL" id="CCYD01000321">
    <property type="protein sequence ID" value="CEG38280.1"/>
    <property type="molecule type" value="Genomic_DNA"/>
</dbReference>
<dbReference type="GeneID" id="36403418"/>
<feature type="transmembrane region" description="Helical" evidence="7">
    <location>
        <begin position="7"/>
        <end position="28"/>
    </location>
</feature>
<evidence type="ECO:0000256" key="2">
    <source>
        <dbReference type="ARBA" id="ARBA00005478"/>
    </source>
</evidence>
<dbReference type="Pfam" id="PF07297">
    <property type="entry name" value="DPM2"/>
    <property type="match status" value="1"/>
</dbReference>
<keyword evidence="3 7" id="KW-0812">Transmembrane</keyword>
<evidence type="ECO:0000256" key="6">
    <source>
        <dbReference type="ARBA" id="ARBA00023136"/>
    </source>
</evidence>
<dbReference type="OrthoDB" id="311279at2759"/>
<keyword evidence="8" id="KW-0328">Glycosyltransferase</keyword>
<evidence type="ECO:0000256" key="7">
    <source>
        <dbReference type="RuleBase" id="RU365084"/>
    </source>
</evidence>
<feature type="transmembrane region" description="Helical" evidence="7">
    <location>
        <begin position="48"/>
        <end position="73"/>
    </location>
</feature>
<dbReference type="PANTHER" id="PTHR15039:SF11">
    <property type="entry name" value="DOLICHOL PHOSPHATE-MANNOSE BIOSYNTHESIS REGULATORY PROTEIN"/>
    <property type="match status" value="1"/>
</dbReference>
<comment type="similarity">
    <text evidence="2 7">Belongs to the DPM2 family.</text>
</comment>
<evidence type="ECO:0000256" key="3">
    <source>
        <dbReference type="ARBA" id="ARBA00022692"/>
    </source>
</evidence>
<keyword evidence="9" id="KW-1185">Reference proteome</keyword>
<keyword evidence="6 7" id="KW-0472">Membrane</keyword>
<keyword evidence="4 7" id="KW-0256">Endoplasmic reticulum</keyword>
<keyword evidence="5 7" id="KW-1133">Transmembrane helix</keyword>
<proteinExistence type="inferred from homology"/>
<organism evidence="8 9">
    <name type="scientific">Plasmopara halstedii</name>
    <name type="common">Downy mildew of sunflower</name>
    <dbReference type="NCBI Taxonomy" id="4781"/>
    <lineage>
        <taxon>Eukaryota</taxon>
        <taxon>Sar</taxon>
        <taxon>Stramenopiles</taxon>
        <taxon>Oomycota</taxon>
        <taxon>Peronosporomycetes</taxon>
        <taxon>Peronosporales</taxon>
        <taxon>Peronosporaceae</taxon>
        <taxon>Plasmopara</taxon>
    </lineage>
</organism>
<dbReference type="RefSeq" id="XP_024574649.1">
    <property type="nucleotide sequence ID" value="XM_024723699.1"/>
</dbReference>
<dbReference type="GO" id="GO:0180047">
    <property type="term" value="P:dolichol phosphate mannose biosynthetic process"/>
    <property type="evidence" value="ECO:0007669"/>
    <property type="project" value="InterPro"/>
</dbReference>
<accession>A0A0P1AD60</accession>
<comment type="function">
    <text evidence="7">Regulatory subunit of the dolichol-phosphate mannose (DPM) synthase complex; essential for the ER localization.</text>
</comment>
<dbReference type="OMA" id="YTLWIIV"/>
<evidence type="ECO:0000313" key="9">
    <source>
        <dbReference type="Proteomes" id="UP000054928"/>
    </source>
</evidence>
<dbReference type="InterPro" id="IPR009914">
    <property type="entry name" value="DPM2"/>
</dbReference>
<dbReference type="AlphaFoldDB" id="A0A0P1AD60"/>
<evidence type="ECO:0000256" key="4">
    <source>
        <dbReference type="ARBA" id="ARBA00022824"/>
    </source>
</evidence>
<name>A0A0P1AD60_PLAHL</name>
<dbReference type="GO" id="GO:0006506">
    <property type="term" value="P:GPI anchor biosynthetic process"/>
    <property type="evidence" value="ECO:0007669"/>
    <property type="project" value="TreeGrafter"/>
</dbReference>
<dbReference type="UniPathway" id="UPA00378"/>
<evidence type="ECO:0000256" key="5">
    <source>
        <dbReference type="ARBA" id="ARBA00022989"/>
    </source>
</evidence>
<dbReference type="Proteomes" id="UP000054928">
    <property type="component" value="Unassembled WGS sequence"/>
</dbReference>